<keyword evidence="2" id="KW-1185">Reference proteome</keyword>
<gene>
    <name evidence="1" type="ORF">A2U01_0018272</name>
</gene>
<comment type="caution">
    <text evidence="1">The sequence shown here is derived from an EMBL/GenBank/DDBJ whole genome shotgun (WGS) entry which is preliminary data.</text>
</comment>
<name>A0A392NDK4_9FABA</name>
<reference evidence="1 2" key="1">
    <citation type="journal article" date="2018" name="Front. Plant Sci.">
        <title>Red Clover (Trifolium pratense) and Zigzag Clover (T. medium) - A Picture of Genomic Similarities and Differences.</title>
        <authorList>
            <person name="Dluhosova J."/>
            <person name="Istvanek J."/>
            <person name="Nedelnik J."/>
            <person name="Repkova J."/>
        </authorList>
    </citation>
    <scope>NUCLEOTIDE SEQUENCE [LARGE SCALE GENOMIC DNA]</scope>
    <source>
        <strain evidence="2">cv. 10/8</strain>
        <tissue evidence="1">Leaf</tissue>
    </source>
</reference>
<dbReference type="AlphaFoldDB" id="A0A392NDK4"/>
<protein>
    <submittedName>
        <fullName evidence="1">UDP-glycosyltransferase 79B6-like</fullName>
    </submittedName>
</protein>
<organism evidence="1 2">
    <name type="scientific">Trifolium medium</name>
    <dbReference type="NCBI Taxonomy" id="97028"/>
    <lineage>
        <taxon>Eukaryota</taxon>
        <taxon>Viridiplantae</taxon>
        <taxon>Streptophyta</taxon>
        <taxon>Embryophyta</taxon>
        <taxon>Tracheophyta</taxon>
        <taxon>Spermatophyta</taxon>
        <taxon>Magnoliopsida</taxon>
        <taxon>eudicotyledons</taxon>
        <taxon>Gunneridae</taxon>
        <taxon>Pentapetalae</taxon>
        <taxon>rosids</taxon>
        <taxon>fabids</taxon>
        <taxon>Fabales</taxon>
        <taxon>Fabaceae</taxon>
        <taxon>Papilionoideae</taxon>
        <taxon>50 kb inversion clade</taxon>
        <taxon>NPAAA clade</taxon>
        <taxon>Hologalegina</taxon>
        <taxon>IRL clade</taxon>
        <taxon>Trifolieae</taxon>
        <taxon>Trifolium</taxon>
    </lineage>
</organism>
<sequence length="80" mass="9368">SHRHWHRVFRCNCVQRLQRMMSDKLKVGVEVEKGEEDGLFTKESVCKTVKIVMDDENEVGREFAYKYAIKCQLSGKSLTM</sequence>
<evidence type="ECO:0000313" key="1">
    <source>
        <dbReference type="EMBL" id="MCH97279.1"/>
    </source>
</evidence>
<dbReference type="EMBL" id="LXQA010034530">
    <property type="protein sequence ID" value="MCH97279.1"/>
    <property type="molecule type" value="Genomic_DNA"/>
</dbReference>
<keyword evidence="1" id="KW-0808">Transferase</keyword>
<dbReference type="Gene3D" id="3.40.50.2000">
    <property type="entry name" value="Glycogen Phosphorylase B"/>
    <property type="match status" value="1"/>
</dbReference>
<feature type="non-terminal residue" evidence="1">
    <location>
        <position position="1"/>
    </location>
</feature>
<dbReference type="GO" id="GO:0016740">
    <property type="term" value="F:transferase activity"/>
    <property type="evidence" value="ECO:0007669"/>
    <property type="project" value="UniProtKB-KW"/>
</dbReference>
<proteinExistence type="predicted"/>
<dbReference type="SUPFAM" id="SSF53756">
    <property type="entry name" value="UDP-Glycosyltransferase/glycogen phosphorylase"/>
    <property type="match status" value="1"/>
</dbReference>
<dbReference type="Proteomes" id="UP000265520">
    <property type="component" value="Unassembled WGS sequence"/>
</dbReference>
<evidence type="ECO:0000313" key="2">
    <source>
        <dbReference type="Proteomes" id="UP000265520"/>
    </source>
</evidence>
<accession>A0A392NDK4</accession>